<dbReference type="InterPro" id="IPR003690">
    <property type="entry name" value="MTERF"/>
</dbReference>
<keyword evidence="6" id="KW-1185">Reference proteome</keyword>
<name>A0ABD3J411_EUCGL</name>
<protein>
    <submittedName>
        <fullName evidence="5">Uncharacterized protein</fullName>
    </submittedName>
</protein>
<reference evidence="5 6" key="1">
    <citation type="submission" date="2024-11" db="EMBL/GenBank/DDBJ databases">
        <title>Chromosome-level genome assembly of Eucalyptus globulus Labill. provides insights into its genome evolution.</title>
        <authorList>
            <person name="Li X."/>
        </authorList>
    </citation>
    <scope>NUCLEOTIDE SEQUENCE [LARGE SCALE GENOMIC DNA]</scope>
    <source>
        <strain evidence="5">CL2024</strain>
        <tissue evidence="5">Fresh tender leaves</tissue>
    </source>
</reference>
<organism evidence="5 6">
    <name type="scientific">Eucalyptus globulus</name>
    <name type="common">Tasmanian blue gum</name>
    <dbReference type="NCBI Taxonomy" id="34317"/>
    <lineage>
        <taxon>Eukaryota</taxon>
        <taxon>Viridiplantae</taxon>
        <taxon>Streptophyta</taxon>
        <taxon>Embryophyta</taxon>
        <taxon>Tracheophyta</taxon>
        <taxon>Spermatophyta</taxon>
        <taxon>Magnoliopsida</taxon>
        <taxon>eudicotyledons</taxon>
        <taxon>Gunneridae</taxon>
        <taxon>Pentapetalae</taxon>
        <taxon>rosids</taxon>
        <taxon>malvids</taxon>
        <taxon>Myrtales</taxon>
        <taxon>Myrtaceae</taxon>
        <taxon>Myrtoideae</taxon>
        <taxon>Eucalypteae</taxon>
        <taxon>Eucalyptus</taxon>
    </lineage>
</organism>
<dbReference type="Gene3D" id="1.25.70.10">
    <property type="entry name" value="Transcription termination factor 3, mitochondrial"/>
    <property type="match status" value="1"/>
</dbReference>
<dbReference type="PANTHER" id="PTHR13068">
    <property type="entry name" value="CGI-12 PROTEIN-RELATED"/>
    <property type="match status" value="1"/>
</dbReference>
<dbReference type="AlphaFoldDB" id="A0ABD3J411"/>
<evidence type="ECO:0000313" key="6">
    <source>
        <dbReference type="Proteomes" id="UP001634007"/>
    </source>
</evidence>
<gene>
    <name evidence="5" type="ORF">ACJRO7_005971</name>
</gene>
<sequence>MSMSLRLSSFPPALWRLQPPPPPPPPLPLPPPVVSDTAAAAAIPLSSARSRTRRFRCLLPSSLTTQNRAPKLPPLLSSPGDVPSPEQDAEDEEGEEEDRASSARDALSRLLHLEFGLSSDDASRVASNAPDYIRSLIDGVRELDELSLWDSSWKSTPLLVSSASASAVAGFQEKVVFLAKQRGDRGKVAFLESIGLPLSSALSVARSVSSNSLPSLLRKVKVLKEILFSSSDVEVLLGKNARRMMMHLSIPVDEDVQLTLSFFEKIEARRGGLDMLGNKDASFLYLVESFPHLLSLPVESHVKPLVQFFESNGIPRGQVRNIILLFPPIIFNKVDDISKKVLVFQKILADSHDIGRMLLKYPWMLSTSIQVNYEAILSFFHMEKVPEPSSHRAIRYLPHIMGCSTSKLKLMVESLGELSVRNKKMGKVIAKSPQLLLRKPEEFFQVVSLLENLGFDRETVGKIVLRCPEIFAASIEKTLNKKLGFLKSMGISNDHLPRVIKKYPEVLVSDVDRTLIPRINYLMEIGLTKREIAFMVRRFSPLLGYSIEEVFIPKLEFLVKTMEKPLKEIVDYPRYFSYSLEKKIKPRYWVLKGRKVECSLKDMLSKNDEEFAAEFLDIERMPVPPAPSHL</sequence>
<feature type="compositionally biased region" description="Pro residues" evidence="4">
    <location>
        <begin position="18"/>
        <end position="33"/>
    </location>
</feature>
<feature type="region of interest" description="Disordered" evidence="4">
    <location>
        <begin position="1"/>
        <end position="34"/>
    </location>
</feature>
<evidence type="ECO:0000256" key="3">
    <source>
        <dbReference type="ARBA" id="ARBA00022946"/>
    </source>
</evidence>
<dbReference type="Proteomes" id="UP001634007">
    <property type="component" value="Unassembled WGS sequence"/>
</dbReference>
<keyword evidence="3" id="KW-0809">Transit peptide</keyword>
<dbReference type="EMBL" id="JBJKBG010000010">
    <property type="protein sequence ID" value="KAL3721244.1"/>
    <property type="molecule type" value="Genomic_DNA"/>
</dbReference>
<keyword evidence="2" id="KW-0806">Transcription termination</keyword>
<accession>A0ABD3J411</accession>
<keyword evidence="2" id="KW-0804">Transcription</keyword>
<feature type="region of interest" description="Disordered" evidence="4">
    <location>
        <begin position="65"/>
        <end position="103"/>
    </location>
</feature>
<dbReference type="SMART" id="SM00733">
    <property type="entry name" value="Mterf"/>
    <property type="match status" value="10"/>
</dbReference>
<evidence type="ECO:0000256" key="1">
    <source>
        <dbReference type="ARBA" id="ARBA00007692"/>
    </source>
</evidence>
<comment type="caution">
    <text evidence="5">The sequence shown here is derived from an EMBL/GenBank/DDBJ whole genome shotgun (WGS) entry which is preliminary data.</text>
</comment>
<evidence type="ECO:0000256" key="4">
    <source>
        <dbReference type="SAM" id="MobiDB-lite"/>
    </source>
</evidence>
<dbReference type="Pfam" id="PF02536">
    <property type="entry name" value="mTERF"/>
    <property type="match status" value="1"/>
</dbReference>
<dbReference type="GO" id="GO:0006353">
    <property type="term" value="P:DNA-templated transcription termination"/>
    <property type="evidence" value="ECO:0007669"/>
    <property type="project" value="UniProtKB-KW"/>
</dbReference>
<keyword evidence="2" id="KW-0805">Transcription regulation</keyword>
<evidence type="ECO:0000256" key="2">
    <source>
        <dbReference type="ARBA" id="ARBA00022472"/>
    </source>
</evidence>
<proteinExistence type="inferred from homology"/>
<dbReference type="FunFam" id="1.25.70.10:FF:000015">
    <property type="entry name" value="Mitochondrial transcription termination factor family protein"/>
    <property type="match status" value="1"/>
</dbReference>
<dbReference type="InterPro" id="IPR038538">
    <property type="entry name" value="MTERF_sf"/>
</dbReference>
<feature type="compositionally biased region" description="Acidic residues" evidence="4">
    <location>
        <begin position="87"/>
        <end position="98"/>
    </location>
</feature>
<comment type="similarity">
    <text evidence="1">Belongs to the mTERF family.</text>
</comment>
<dbReference type="PANTHER" id="PTHR13068:SF151">
    <property type="entry name" value="TRANSCRIPTION TERMINATION FACTOR MTERF9, CHLOROPLASTIC"/>
    <property type="match status" value="1"/>
</dbReference>
<evidence type="ECO:0000313" key="5">
    <source>
        <dbReference type="EMBL" id="KAL3721244.1"/>
    </source>
</evidence>